<dbReference type="STRING" id="1442369.A0A0D2I8J9"/>
<sequence length="330" mass="35027">MPSQTVFRLTSRNGFDGLQAFTEPIPSAGKHEVLVKVRSVALNYRDIAIATSKYPLPVKDDVIPCSDMAGQVTQAGDLVDEISVGDAVVVPGSLALLYGPLKDALNTLGGPKDGVLREYIVVPAHAVVKLPNSSHSFNQWAALVTTGSTAWNAFYGYTPLKPGQTVLVLGTGGVSLTALILAKAAGATTIITSSSDEKLEYVRATYGADHTINYKTHCNWAAEVQRITNGEGVDHVIEVSGVGTIQQSLESVSWGGTVSVIGFLTDVSQDQMPNVTFLALAKGAVLRGILGGSKQQLEEVVRFMGGRELSMPVSKTFGFNRNDIVAAFQF</sequence>
<name>A0A0D2I8J9_9EURO</name>
<dbReference type="GO" id="GO:0016491">
    <property type="term" value="F:oxidoreductase activity"/>
    <property type="evidence" value="ECO:0007669"/>
    <property type="project" value="InterPro"/>
</dbReference>
<dbReference type="PANTHER" id="PTHR45033">
    <property type="match status" value="1"/>
</dbReference>
<dbReference type="OrthoDB" id="3509362at2759"/>
<dbReference type="InterPro" id="IPR020843">
    <property type="entry name" value="ER"/>
</dbReference>
<dbReference type="InterPro" id="IPR036291">
    <property type="entry name" value="NAD(P)-bd_dom_sf"/>
</dbReference>
<dbReference type="Gene3D" id="3.90.180.10">
    <property type="entry name" value="Medium-chain alcohol dehydrogenases, catalytic domain"/>
    <property type="match status" value="1"/>
</dbReference>
<dbReference type="RefSeq" id="XP_013266662.1">
    <property type="nucleotide sequence ID" value="XM_013411208.1"/>
</dbReference>
<gene>
    <name evidence="2" type="ORF">Z518_11264</name>
</gene>
<dbReference type="SUPFAM" id="SSF50129">
    <property type="entry name" value="GroES-like"/>
    <property type="match status" value="1"/>
</dbReference>
<dbReference type="SMART" id="SM00829">
    <property type="entry name" value="PKS_ER"/>
    <property type="match status" value="1"/>
</dbReference>
<evidence type="ECO:0000313" key="2">
    <source>
        <dbReference type="EMBL" id="KIW99525.1"/>
    </source>
</evidence>
<dbReference type="Pfam" id="PF08240">
    <property type="entry name" value="ADH_N"/>
    <property type="match status" value="1"/>
</dbReference>
<dbReference type="HOGENOM" id="CLU_026673_3_4_1"/>
<dbReference type="PANTHER" id="PTHR45033:SF2">
    <property type="entry name" value="ZINC-TYPE ALCOHOL DEHYDROGENASE-LIKE PROTEIN C1773.06C"/>
    <property type="match status" value="1"/>
</dbReference>
<dbReference type="SUPFAM" id="SSF51735">
    <property type="entry name" value="NAD(P)-binding Rossmann-fold domains"/>
    <property type="match status" value="1"/>
</dbReference>
<dbReference type="InterPro" id="IPR013149">
    <property type="entry name" value="ADH-like_C"/>
</dbReference>
<protein>
    <recommendedName>
        <fullName evidence="1">Enoyl reductase (ER) domain-containing protein</fullName>
    </recommendedName>
</protein>
<dbReference type="Proteomes" id="UP000053617">
    <property type="component" value="Unassembled WGS sequence"/>
</dbReference>
<dbReference type="Pfam" id="PF00107">
    <property type="entry name" value="ADH_zinc_N"/>
    <property type="match status" value="1"/>
</dbReference>
<accession>A0A0D2I8J9</accession>
<keyword evidence="3" id="KW-1185">Reference proteome</keyword>
<dbReference type="InterPro" id="IPR052711">
    <property type="entry name" value="Zinc_ADH-like"/>
</dbReference>
<dbReference type="CDD" id="cd08276">
    <property type="entry name" value="MDR7"/>
    <property type="match status" value="1"/>
</dbReference>
<dbReference type="AlphaFoldDB" id="A0A0D2I8J9"/>
<reference evidence="2 3" key="1">
    <citation type="submission" date="2015-01" db="EMBL/GenBank/DDBJ databases">
        <title>The Genome Sequence of Rhinocladiella mackenzie CBS 650.93.</title>
        <authorList>
            <consortium name="The Broad Institute Genomics Platform"/>
            <person name="Cuomo C."/>
            <person name="de Hoog S."/>
            <person name="Gorbushina A."/>
            <person name="Stielow B."/>
            <person name="Teixiera M."/>
            <person name="Abouelleil A."/>
            <person name="Chapman S.B."/>
            <person name="Priest M."/>
            <person name="Young S.K."/>
            <person name="Wortman J."/>
            <person name="Nusbaum C."/>
            <person name="Birren B."/>
        </authorList>
    </citation>
    <scope>NUCLEOTIDE SEQUENCE [LARGE SCALE GENOMIC DNA]</scope>
    <source>
        <strain evidence="2 3">CBS 650.93</strain>
    </source>
</reference>
<dbReference type="EMBL" id="KN847486">
    <property type="protein sequence ID" value="KIW99525.1"/>
    <property type="molecule type" value="Genomic_DNA"/>
</dbReference>
<dbReference type="InterPro" id="IPR013154">
    <property type="entry name" value="ADH-like_N"/>
</dbReference>
<dbReference type="Gene3D" id="3.40.50.720">
    <property type="entry name" value="NAD(P)-binding Rossmann-like Domain"/>
    <property type="match status" value="1"/>
</dbReference>
<evidence type="ECO:0000313" key="3">
    <source>
        <dbReference type="Proteomes" id="UP000053617"/>
    </source>
</evidence>
<feature type="domain" description="Enoyl reductase (ER)" evidence="1">
    <location>
        <begin position="14"/>
        <end position="330"/>
    </location>
</feature>
<dbReference type="GeneID" id="25299335"/>
<dbReference type="InterPro" id="IPR011032">
    <property type="entry name" value="GroES-like_sf"/>
</dbReference>
<proteinExistence type="predicted"/>
<organism evidence="2 3">
    <name type="scientific">Rhinocladiella mackenziei CBS 650.93</name>
    <dbReference type="NCBI Taxonomy" id="1442369"/>
    <lineage>
        <taxon>Eukaryota</taxon>
        <taxon>Fungi</taxon>
        <taxon>Dikarya</taxon>
        <taxon>Ascomycota</taxon>
        <taxon>Pezizomycotina</taxon>
        <taxon>Eurotiomycetes</taxon>
        <taxon>Chaetothyriomycetidae</taxon>
        <taxon>Chaetothyriales</taxon>
        <taxon>Herpotrichiellaceae</taxon>
        <taxon>Rhinocladiella</taxon>
    </lineage>
</organism>
<dbReference type="VEuPathDB" id="FungiDB:Z518_11264"/>
<evidence type="ECO:0000259" key="1">
    <source>
        <dbReference type="SMART" id="SM00829"/>
    </source>
</evidence>